<dbReference type="Gene3D" id="1.10.220.80">
    <property type="entry name" value="BH2638-like"/>
    <property type="match status" value="1"/>
</dbReference>
<dbReference type="Pfam" id="PF05256">
    <property type="entry name" value="UPF0223"/>
    <property type="match status" value="1"/>
</dbReference>
<protein>
    <submittedName>
        <fullName evidence="1">Uncharacterized protein</fullName>
    </submittedName>
</protein>
<dbReference type="eggNOG" id="COG4476">
    <property type="taxonomic scope" value="Bacteria"/>
</dbReference>
<dbReference type="SUPFAM" id="SSF158504">
    <property type="entry name" value="BH2638-like"/>
    <property type="match status" value="1"/>
</dbReference>
<dbReference type="Proteomes" id="UP000030832">
    <property type="component" value="Unassembled WGS sequence"/>
</dbReference>
<dbReference type="InterPro" id="IPR007920">
    <property type="entry name" value="UPF0223"/>
</dbReference>
<reference evidence="1 2" key="1">
    <citation type="submission" date="2014-09" db="EMBL/GenBank/DDBJ databases">
        <title>Genome sequencing and annotation of Bacillus Okhensis strain Kh10-101T.</title>
        <authorList>
            <person name="Prakash J.S."/>
        </authorList>
    </citation>
    <scope>NUCLEOTIDE SEQUENCE [LARGE SCALE GENOMIC DNA]</scope>
    <source>
        <strain evidence="2">Kh10-101T</strain>
    </source>
</reference>
<name>A0A0B0IHT1_9BACI</name>
<dbReference type="STRING" id="333138.LQ50_06980"/>
<dbReference type="AlphaFoldDB" id="A0A0B0IHT1"/>
<comment type="caution">
    <text evidence="1">The sequence shown here is derived from an EMBL/GenBank/DDBJ whole genome shotgun (WGS) entry which is preliminary data.</text>
</comment>
<dbReference type="NCBIfam" id="NF003353">
    <property type="entry name" value="PRK04387.1"/>
    <property type="match status" value="1"/>
</dbReference>
<dbReference type="PIRSF" id="PIRSF037260">
    <property type="entry name" value="UPF0223"/>
    <property type="match status" value="1"/>
</dbReference>
<proteinExistence type="predicted"/>
<organism evidence="1 2">
    <name type="scientific">Halalkalibacter okhensis</name>
    <dbReference type="NCBI Taxonomy" id="333138"/>
    <lineage>
        <taxon>Bacteria</taxon>
        <taxon>Bacillati</taxon>
        <taxon>Bacillota</taxon>
        <taxon>Bacilli</taxon>
        <taxon>Bacillales</taxon>
        <taxon>Bacillaceae</taxon>
        <taxon>Halalkalibacter</taxon>
    </lineage>
</organism>
<sequence length="91" mass="10774">MESKLPISLDWTTDEVIAVIQFFETVEKAYKQGVEREKLLSEYRRFKEIVPSKSGEKQLFKQYDEELNISSFQVIKKVREGNEKVIKMERG</sequence>
<gene>
    <name evidence="1" type="ORF">LQ50_06980</name>
</gene>
<dbReference type="RefSeq" id="WP_034627328.1">
    <property type="nucleotide sequence ID" value="NZ_JRJU01000006.1"/>
</dbReference>
<dbReference type="OrthoDB" id="1649074at2"/>
<evidence type="ECO:0000313" key="2">
    <source>
        <dbReference type="Proteomes" id="UP000030832"/>
    </source>
</evidence>
<dbReference type="EMBL" id="JRJU01000006">
    <property type="protein sequence ID" value="KHF40835.1"/>
    <property type="molecule type" value="Genomic_DNA"/>
</dbReference>
<dbReference type="InterPro" id="IPR023324">
    <property type="entry name" value="BH2638-like_sf"/>
</dbReference>
<keyword evidence="2" id="KW-1185">Reference proteome</keyword>
<evidence type="ECO:0000313" key="1">
    <source>
        <dbReference type="EMBL" id="KHF40835.1"/>
    </source>
</evidence>
<accession>A0A0B0IHT1</accession>